<dbReference type="OMA" id="CCTKEIS"/>
<dbReference type="PANTHER" id="PTHR22743:SF165">
    <property type="entry name" value="BTB AND MATH DOMAIN CONTAINING-RELATED"/>
    <property type="match status" value="1"/>
</dbReference>
<organism evidence="3">
    <name type="scientific">Caenorhabditis remanei</name>
    <name type="common">Caenorhabditis vulgaris</name>
    <dbReference type="NCBI Taxonomy" id="31234"/>
    <lineage>
        <taxon>Eukaryota</taxon>
        <taxon>Metazoa</taxon>
        <taxon>Ecdysozoa</taxon>
        <taxon>Nematoda</taxon>
        <taxon>Chromadorea</taxon>
        <taxon>Rhabditida</taxon>
        <taxon>Rhabditina</taxon>
        <taxon>Rhabditomorpha</taxon>
        <taxon>Rhabditoidea</taxon>
        <taxon>Rhabditidae</taxon>
        <taxon>Peloderinae</taxon>
        <taxon>Caenorhabditis</taxon>
    </lineage>
</organism>
<dbReference type="InterPro" id="IPR052664">
    <property type="entry name" value="BTB-MATH_domain_protein"/>
</dbReference>
<dbReference type="FunCoup" id="E3MUX2">
    <property type="interactions" value="54"/>
</dbReference>
<dbReference type="Pfam" id="PF00651">
    <property type="entry name" value="BTB"/>
    <property type="match status" value="1"/>
</dbReference>
<dbReference type="InParanoid" id="E3MUX2"/>
<dbReference type="Gene3D" id="2.60.210.10">
    <property type="entry name" value="Apoptosis, Tumor Necrosis Factor Receptor Associated Protein 2, Chain A"/>
    <property type="match status" value="1"/>
</dbReference>
<dbReference type="PROSITE" id="PS50097">
    <property type="entry name" value="BTB"/>
    <property type="match status" value="1"/>
</dbReference>
<dbReference type="STRING" id="31234.E3MUX2"/>
<evidence type="ECO:0000259" key="1">
    <source>
        <dbReference type="PROSITE" id="PS50097"/>
    </source>
</evidence>
<dbReference type="Pfam" id="PF00917">
    <property type="entry name" value="MATH"/>
    <property type="match status" value="1"/>
</dbReference>
<name>E3MUX2_CAERE</name>
<evidence type="ECO:0000313" key="2">
    <source>
        <dbReference type="EMBL" id="EFP09930.1"/>
    </source>
</evidence>
<reference evidence="2" key="1">
    <citation type="submission" date="2007-07" db="EMBL/GenBank/DDBJ databases">
        <title>PCAP assembly of the Caenorhabditis remanei genome.</title>
        <authorList>
            <consortium name="The Caenorhabditis remanei Sequencing Consortium"/>
            <person name="Wilson R.K."/>
        </authorList>
    </citation>
    <scope>NUCLEOTIDE SEQUENCE [LARGE SCALE GENOMIC DNA]</scope>
    <source>
        <strain evidence="2">PB4641</strain>
    </source>
</reference>
<dbReference type="AlphaFoldDB" id="E3MUX2"/>
<dbReference type="InterPro" id="IPR011333">
    <property type="entry name" value="SKP1/BTB/POZ_sf"/>
</dbReference>
<sequence>MSTKEFVLKHTFKKIDRAVESIREHSEVEEHFNIPWRMNVSREKNNLAFYLCCTKEISVEKWSIDTEIELELSSPSGKSRSSRGEMCFGNKKDSEGYSQFGWSAFINWKEMERDYVKNGSITVEGRVRITGTSGLYTPNLRCFDKTMEEVSDVVLDVNDRKFYVSKLFLATHSPYFKSLFLGNFRESNYPEVPLDDIDADDFQKFLEVLYGDSPINDSCVEGIVLLADMYQTEIVIKKCESFILKKSTKTLKKKLQMAIRYNLENLKTDCLNKIKSLADVRSVLPSDIIDMDHSILAALMEKVLSSPTTCQQRIPILEYNCY</sequence>
<keyword evidence="3" id="KW-1185">Reference proteome</keyword>
<dbReference type="Proteomes" id="UP000008281">
    <property type="component" value="Unassembled WGS sequence"/>
</dbReference>
<dbReference type="Gene3D" id="3.30.710.10">
    <property type="entry name" value="Potassium Channel Kv1.1, Chain A"/>
    <property type="match status" value="1"/>
</dbReference>
<dbReference type="SMART" id="SM00061">
    <property type="entry name" value="MATH"/>
    <property type="match status" value="1"/>
</dbReference>
<dbReference type="InterPro" id="IPR000210">
    <property type="entry name" value="BTB/POZ_dom"/>
</dbReference>
<protein>
    <recommendedName>
        <fullName evidence="1">BTB domain-containing protein</fullName>
    </recommendedName>
</protein>
<dbReference type="SMART" id="SM00225">
    <property type="entry name" value="BTB"/>
    <property type="match status" value="1"/>
</dbReference>
<dbReference type="HOGENOM" id="CLU_051249_1_0_1"/>
<evidence type="ECO:0000313" key="3">
    <source>
        <dbReference type="Proteomes" id="UP000008281"/>
    </source>
</evidence>
<dbReference type="InterPro" id="IPR008974">
    <property type="entry name" value="TRAF-like"/>
</dbReference>
<feature type="domain" description="BTB" evidence="1">
    <location>
        <begin position="151"/>
        <end position="210"/>
    </location>
</feature>
<dbReference type="SUPFAM" id="SSF49599">
    <property type="entry name" value="TRAF domain-like"/>
    <property type="match status" value="1"/>
</dbReference>
<gene>
    <name evidence="2" type="ORF">CRE_21428</name>
</gene>
<accession>E3MUX2</accession>
<dbReference type="eggNOG" id="ENOG502TJJK">
    <property type="taxonomic scope" value="Eukaryota"/>
</dbReference>
<dbReference type="EMBL" id="DS268480">
    <property type="protein sequence ID" value="EFP09930.1"/>
    <property type="molecule type" value="Genomic_DNA"/>
</dbReference>
<dbReference type="SUPFAM" id="SSF54695">
    <property type="entry name" value="POZ domain"/>
    <property type="match status" value="1"/>
</dbReference>
<dbReference type="CDD" id="cd00121">
    <property type="entry name" value="MATH"/>
    <property type="match status" value="1"/>
</dbReference>
<proteinExistence type="predicted"/>
<dbReference type="OrthoDB" id="5848631at2759"/>
<dbReference type="InterPro" id="IPR002083">
    <property type="entry name" value="MATH/TRAF_dom"/>
</dbReference>
<dbReference type="PANTHER" id="PTHR22743">
    <property type="entry name" value="MEPRIN/TRAF-LIKE MATH FAMILY-C.ELEGANS"/>
    <property type="match status" value="1"/>
</dbReference>